<evidence type="ECO:0000313" key="13">
    <source>
        <dbReference type="Proteomes" id="UP000076881"/>
    </source>
</evidence>
<evidence type="ECO:0000313" key="12">
    <source>
        <dbReference type="EMBL" id="OAA81897.1"/>
    </source>
</evidence>
<dbReference type="Pfam" id="PF01424">
    <property type="entry name" value="R3H"/>
    <property type="match status" value="1"/>
</dbReference>
<evidence type="ECO:0000256" key="4">
    <source>
        <dbReference type="ARBA" id="ARBA00018964"/>
    </source>
</evidence>
<dbReference type="InterPro" id="IPR000467">
    <property type="entry name" value="G_patch_dom"/>
</dbReference>
<keyword evidence="8" id="KW-0539">Nucleus</keyword>
<dbReference type="Pfam" id="PF01585">
    <property type="entry name" value="G-patch"/>
    <property type="match status" value="1"/>
</dbReference>
<feature type="domain" description="G-patch" evidence="10">
    <location>
        <begin position="275"/>
        <end position="318"/>
    </location>
</feature>
<accession>A0A168KMN4</accession>
<dbReference type="PANTHER" id="PTHR14195">
    <property type="entry name" value="G PATCH DOMAIN CONTAINING PROTEIN 2"/>
    <property type="match status" value="1"/>
</dbReference>
<evidence type="ECO:0000256" key="7">
    <source>
        <dbReference type="ARBA" id="ARBA00023187"/>
    </source>
</evidence>
<dbReference type="Gene3D" id="3.30.1370.50">
    <property type="entry name" value="R3H-like domain"/>
    <property type="match status" value="1"/>
</dbReference>
<keyword evidence="6" id="KW-0507">mRNA processing</keyword>
<dbReference type="STRING" id="1081108.A0A168KMN4"/>
<feature type="region of interest" description="Disordered" evidence="9">
    <location>
        <begin position="239"/>
        <end position="258"/>
    </location>
</feature>
<dbReference type="SMART" id="SM00393">
    <property type="entry name" value="R3H"/>
    <property type="match status" value="1"/>
</dbReference>
<evidence type="ECO:0000259" key="10">
    <source>
        <dbReference type="PROSITE" id="PS50174"/>
    </source>
</evidence>
<protein>
    <recommendedName>
        <fullName evidence="4">Protein SQS1</fullName>
    </recommendedName>
</protein>
<dbReference type="SUPFAM" id="SSF82708">
    <property type="entry name" value="R3H domain"/>
    <property type="match status" value="1"/>
</dbReference>
<comment type="caution">
    <text evidence="12">The sequence shown here is derived from an EMBL/GenBank/DDBJ whole genome shotgun (WGS) entry which is preliminary data.</text>
</comment>
<keyword evidence="7" id="KW-0508">mRNA splicing</keyword>
<dbReference type="EMBL" id="AZHF01000001">
    <property type="protein sequence ID" value="OAA81897.1"/>
    <property type="molecule type" value="Genomic_DNA"/>
</dbReference>
<dbReference type="SMART" id="SM00443">
    <property type="entry name" value="G_patch"/>
    <property type="match status" value="1"/>
</dbReference>
<proteinExistence type="inferred from homology"/>
<dbReference type="InterPro" id="IPR001374">
    <property type="entry name" value="R3H_dom"/>
</dbReference>
<dbReference type="CDD" id="cd02646">
    <property type="entry name" value="R3H_G-patch"/>
    <property type="match status" value="1"/>
</dbReference>
<dbReference type="AlphaFoldDB" id="A0A168KMN4"/>
<dbReference type="InterPro" id="IPR036867">
    <property type="entry name" value="R3H_dom_sf"/>
</dbReference>
<evidence type="ECO:0000256" key="9">
    <source>
        <dbReference type="SAM" id="MobiDB-lite"/>
    </source>
</evidence>
<keyword evidence="13" id="KW-1185">Reference proteome</keyword>
<dbReference type="GO" id="GO:0003676">
    <property type="term" value="F:nucleic acid binding"/>
    <property type="evidence" value="ECO:0007669"/>
    <property type="project" value="UniProtKB-UniRule"/>
</dbReference>
<evidence type="ECO:0000259" key="11">
    <source>
        <dbReference type="PROSITE" id="PS51061"/>
    </source>
</evidence>
<name>A0A168KMN4_CORDF</name>
<dbReference type="InterPro" id="IPR034082">
    <property type="entry name" value="R3H_G-patch"/>
</dbReference>
<dbReference type="OrthoDB" id="21470at2759"/>
<dbReference type="GO" id="GO:0005737">
    <property type="term" value="C:cytoplasm"/>
    <property type="evidence" value="ECO:0007669"/>
    <property type="project" value="UniProtKB-SubCell"/>
</dbReference>
<evidence type="ECO:0000256" key="1">
    <source>
        <dbReference type="ARBA" id="ARBA00004123"/>
    </source>
</evidence>
<organism evidence="12 13">
    <name type="scientific">Akanthomyces lecanii RCEF 1005</name>
    <dbReference type="NCBI Taxonomy" id="1081108"/>
    <lineage>
        <taxon>Eukaryota</taxon>
        <taxon>Fungi</taxon>
        <taxon>Dikarya</taxon>
        <taxon>Ascomycota</taxon>
        <taxon>Pezizomycotina</taxon>
        <taxon>Sordariomycetes</taxon>
        <taxon>Hypocreomycetidae</taxon>
        <taxon>Hypocreales</taxon>
        <taxon>Cordycipitaceae</taxon>
        <taxon>Akanthomyces</taxon>
        <taxon>Cordyceps confragosa</taxon>
    </lineage>
</organism>
<dbReference type="GO" id="GO:0005634">
    <property type="term" value="C:nucleus"/>
    <property type="evidence" value="ECO:0007669"/>
    <property type="project" value="UniProtKB-SubCell"/>
</dbReference>
<dbReference type="InterPro" id="IPR051189">
    <property type="entry name" value="Splicing_assoc_domain"/>
</dbReference>
<gene>
    <name evidence="12" type="ORF">LEL_01442</name>
</gene>
<sequence length="318" mass="36031">MRENGEVHELLGTATTLKDTEDGSESSADAEDDKNVEELLAKAPMSTQSSKQLSNWATQEHVLEYSDFDPMDWERPSIRRKQGKGLKQKLDLKFADIDSETERRLQAAWQNDRLRKAERRKEREQLHALKLIGGKSAERSDANDMRIKYPKGMSLEQVADELKTFIMSFDDSVCLPPMDKHARKMIHELASKFNVKSKSIGKADQRRPTLYRTKRTLRFDADTFDTAVKRIHRRYFPRLDYKGKGPQGQSSRNGYAEASYRDGEVVGASAPELSTENRGRAMLEKMGWSTGTALGSEDNKGILLPVTQTMKRSKAGLG</sequence>
<evidence type="ECO:0000256" key="6">
    <source>
        <dbReference type="ARBA" id="ARBA00022664"/>
    </source>
</evidence>
<evidence type="ECO:0000256" key="2">
    <source>
        <dbReference type="ARBA" id="ARBA00004496"/>
    </source>
</evidence>
<evidence type="ECO:0000256" key="8">
    <source>
        <dbReference type="ARBA" id="ARBA00023242"/>
    </source>
</evidence>
<evidence type="ECO:0000256" key="5">
    <source>
        <dbReference type="ARBA" id="ARBA00022490"/>
    </source>
</evidence>
<reference evidence="12 13" key="1">
    <citation type="journal article" date="2016" name="Genome Biol. Evol.">
        <title>Divergent and convergent evolution of fungal pathogenicity.</title>
        <authorList>
            <person name="Shang Y."/>
            <person name="Xiao G."/>
            <person name="Zheng P."/>
            <person name="Cen K."/>
            <person name="Zhan S."/>
            <person name="Wang C."/>
        </authorList>
    </citation>
    <scope>NUCLEOTIDE SEQUENCE [LARGE SCALE GENOMIC DNA]</scope>
    <source>
        <strain evidence="12 13">RCEF 1005</strain>
    </source>
</reference>
<evidence type="ECO:0000256" key="3">
    <source>
        <dbReference type="ARBA" id="ARBA00010306"/>
    </source>
</evidence>
<dbReference type="GO" id="GO:0006397">
    <property type="term" value="P:mRNA processing"/>
    <property type="evidence" value="ECO:0007669"/>
    <property type="project" value="UniProtKB-KW"/>
</dbReference>
<keyword evidence="5" id="KW-0963">Cytoplasm</keyword>
<comment type="similarity">
    <text evidence="3">Belongs to the SQS1 family.</text>
</comment>
<feature type="region of interest" description="Disordered" evidence="9">
    <location>
        <begin position="1"/>
        <end position="38"/>
    </location>
</feature>
<feature type="compositionally biased region" description="Acidic residues" evidence="9">
    <location>
        <begin position="22"/>
        <end position="35"/>
    </location>
</feature>
<dbReference type="PROSITE" id="PS50174">
    <property type="entry name" value="G_PATCH"/>
    <property type="match status" value="1"/>
</dbReference>
<dbReference type="Proteomes" id="UP000076881">
    <property type="component" value="Unassembled WGS sequence"/>
</dbReference>
<dbReference type="GO" id="GO:0008380">
    <property type="term" value="P:RNA splicing"/>
    <property type="evidence" value="ECO:0007669"/>
    <property type="project" value="UniProtKB-KW"/>
</dbReference>
<feature type="domain" description="R3H" evidence="11">
    <location>
        <begin position="152"/>
        <end position="214"/>
    </location>
</feature>
<comment type="subcellular location">
    <subcellularLocation>
        <location evidence="2">Cytoplasm</location>
    </subcellularLocation>
    <subcellularLocation>
        <location evidence="1">Nucleus</location>
    </subcellularLocation>
</comment>
<dbReference type="PROSITE" id="PS51061">
    <property type="entry name" value="R3H"/>
    <property type="match status" value="1"/>
</dbReference>